<evidence type="ECO:0000256" key="1">
    <source>
        <dbReference type="SAM" id="MobiDB-lite"/>
    </source>
</evidence>
<feature type="compositionally biased region" description="Polar residues" evidence="1">
    <location>
        <begin position="49"/>
        <end position="71"/>
    </location>
</feature>
<feature type="compositionally biased region" description="Basic and acidic residues" evidence="1">
    <location>
        <begin position="11"/>
        <end position="22"/>
    </location>
</feature>
<dbReference type="Proteomes" id="UP000712600">
    <property type="component" value="Unassembled WGS sequence"/>
</dbReference>
<proteinExistence type="predicted"/>
<accession>A0A8S9RA32</accession>
<evidence type="ECO:0000313" key="2">
    <source>
        <dbReference type="EMBL" id="KAF3560469.1"/>
    </source>
</evidence>
<feature type="region of interest" description="Disordered" evidence="1">
    <location>
        <begin position="1"/>
        <end position="125"/>
    </location>
</feature>
<dbReference type="AlphaFoldDB" id="A0A8S9RA32"/>
<gene>
    <name evidence="2" type="ORF">F2Q69_00013425</name>
</gene>
<comment type="caution">
    <text evidence="2">The sequence shown here is derived from an EMBL/GenBank/DDBJ whole genome shotgun (WGS) entry which is preliminary data.</text>
</comment>
<feature type="compositionally biased region" description="Acidic residues" evidence="1">
    <location>
        <begin position="80"/>
        <end position="92"/>
    </location>
</feature>
<protein>
    <submittedName>
        <fullName evidence="2">Uncharacterized protein</fullName>
    </submittedName>
</protein>
<evidence type="ECO:0000313" key="3">
    <source>
        <dbReference type="Proteomes" id="UP000712600"/>
    </source>
</evidence>
<name>A0A8S9RA32_BRACR</name>
<organism evidence="2 3">
    <name type="scientific">Brassica cretica</name>
    <name type="common">Mustard</name>
    <dbReference type="NCBI Taxonomy" id="69181"/>
    <lineage>
        <taxon>Eukaryota</taxon>
        <taxon>Viridiplantae</taxon>
        <taxon>Streptophyta</taxon>
        <taxon>Embryophyta</taxon>
        <taxon>Tracheophyta</taxon>
        <taxon>Spermatophyta</taxon>
        <taxon>Magnoliopsida</taxon>
        <taxon>eudicotyledons</taxon>
        <taxon>Gunneridae</taxon>
        <taxon>Pentapetalae</taxon>
        <taxon>rosids</taxon>
        <taxon>malvids</taxon>
        <taxon>Brassicales</taxon>
        <taxon>Brassicaceae</taxon>
        <taxon>Brassiceae</taxon>
        <taxon>Brassica</taxon>
    </lineage>
</organism>
<feature type="compositionally biased region" description="Polar residues" evidence="1">
    <location>
        <begin position="1"/>
        <end position="10"/>
    </location>
</feature>
<feature type="compositionally biased region" description="Basic and acidic residues" evidence="1">
    <location>
        <begin position="93"/>
        <end position="113"/>
    </location>
</feature>
<reference evidence="2" key="1">
    <citation type="submission" date="2019-12" db="EMBL/GenBank/DDBJ databases">
        <title>Genome sequencing and annotation of Brassica cretica.</title>
        <authorList>
            <person name="Studholme D.J."/>
            <person name="Sarris P."/>
        </authorList>
    </citation>
    <scope>NUCLEOTIDE SEQUENCE</scope>
    <source>
        <strain evidence="2">PFS-109/04</strain>
        <tissue evidence="2">Leaf</tissue>
    </source>
</reference>
<dbReference type="EMBL" id="QGKX02000996">
    <property type="protein sequence ID" value="KAF3560469.1"/>
    <property type="molecule type" value="Genomic_DNA"/>
</dbReference>
<sequence>MSADDLNNQQTRDDTAAEDNVRRLQRRTKDHGRSSAWSNLSLRKKTRPLNWSANTQGKSSRQNPNDTTPTPTRKAHEDFSPIEEDNKDEEVEHVDLDSSSHSKPTNEDADVHPQRTRSRAARDDS</sequence>